<proteinExistence type="predicted"/>
<dbReference type="Proteomes" id="UP001162318">
    <property type="component" value="Unassembled WGS sequence"/>
</dbReference>
<dbReference type="Pfam" id="PF05284">
    <property type="entry name" value="DUF736"/>
    <property type="match status" value="1"/>
</dbReference>
<dbReference type="InterPro" id="IPR007948">
    <property type="entry name" value="DUF736"/>
</dbReference>
<reference evidence="1 3" key="1">
    <citation type="submission" date="2017-04" db="EMBL/GenBank/DDBJ databases">
        <title>Characterization, genome and methylation analysis of a phthalic acid esters degrading strain Sphingobium yanoikuyae SHJ.</title>
        <authorList>
            <person name="Feng L."/>
        </authorList>
    </citation>
    <scope>NUCLEOTIDE SEQUENCE [LARGE SCALE GENOMIC DNA]</scope>
    <source>
        <strain evidence="1 3">SHJ</strain>
    </source>
</reference>
<dbReference type="EMBL" id="JAOCKX010000024">
    <property type="protein sequence ID" value="MDH2132752.1"/>
    <property type="molecule type" value="Genomic_DNA"/>
</dbReference>
<accession>A0A0J9CUQ9</accession>
<evidence type="ECO:0000313" key="3">
    <source>
        <dbReference type="Proteomes" id="UP000037029"/>
    </source>
</evidence>
<organism evidence="1 3">
    <name type="scientific">Sphingobium yanoikuyae</name>
    <name type="common">Sphingomonas yanoikuyae</name>
    <dbReference type="NCBI Taxonomy" id="13690"/>
    <lineage>
        <taxon>Bacteria</taxon>
        <taxon>Pseudomonadati</taxon>
        <taxon>Pseudomonadota</taxon>
        <taxon>Alphaproteobacteria</taxon>
        <taxon>Sphingomonadales</taxon>
        <taxon>Sphingomonadaceae</taxon>
        <taxon>Sphingobium</taxon>
    </lineage>
</organism>
<protein>
    <submittedName>
        <fullName evidence="2">DUF736 domain-containing protein</fullName>
    </submittedName>
</protein>
<evidence type="ECO:0000313" key="1">
    <source>
        <dbReference type="EMBL" id="ATP17263.1"/>
    </source>
</evidence>
<name>A0A0J9CUQ9_SPHYA</name>
<evidence type="ECO:0000313" key="2">
    <source>
        <dbReference type="EMBL" id="MDH2132752.1"/>
    </source>
</evidence>
<dbReference type="EMBL" id="CP020925">
    <property type="protein sequence ID" value="ATP17263.1"/>
    <property type="molecule type" value="Genomic_DNA"/>
</dbReference>
<sequence length="113" mass="12468">MHIGKFRKVIGGYAGRLQTLSLDLDIRVLPAGRKASATAPDWHVVLARGDARIDVGCGWTRTSDKAGPFIALLLDCPSFSRPLRANLMRSDRNPADHALLWSRSLPRPREAQP</sequence>
<reference evidence="2" key="2">
    <citation type="submission" date="2022-09" db="EMBL/GenBank/DDBJ databases">
        <title>Intensive care unit water sources are persistently colonized with multi-drug resistant bacteria and are the site of extensive horizontal gene transfer of antibiotic resistance genes.</title>
        <authorList>
            <person name="Diorio-Toth L."/>
        </authorList>
    </citation>
    <scope>NUCLEOTIDE SEQUENCE</scope>
    <source>
        <strain evidence="2">GD03659</strain>
    </source>
</reference>
<gene>
    <name evidence="1" type="ORF">BV87_01910</name>
    <name evidence="2" type="ORF">N5J77_16620</name>
</gene>
<dbReference type="Proteomes" id="UP000037029">
    <property type="component" value="Chromosome"/>
</dbReference>
<dbReference type="AlphaFoldDB" id="A0A0J9CUQ9"/>
<dbReference type="RefSeq" id="WP_004209617.1">
    <property type="nucleotide sequence ID" value="NZ_CP020925.1"/>
</dbReference>